<dbReference type="AlphaFoldDB" id="A0A1A9K6F5"/>
<dbReference type="EMBL" id="CP015878">
    <property type="protein sequence ID" value="ANI13104.1"/>
    <property type="molecule type" value="Genomic_DNA"/>
</dbReference>
<evidence type="ECO:0000313" key="2">
    <source>
        <dbReference type="EMBL" id="ANI13104.1"/>
    </source>
</evidence>
<keyword evidence="1" id="KW-0732">Signal</keyword>
<gene>
    <name evidence="2" type="ORF">A9C11_03490</name>
</gene>
<accession>A0A1A9K6F5</accession>
<feature type="chain" id="PRO_5008391428" description="Lipoprotein" evidence="1">
    <location>
        <begin position="20"/>
        <end position="86"/>
    </location>
</feature>
<evidence type="ECO:0008006" key="4">
    <source>
        <dbReference type="Google" id="ProtNLM"/>
    </source>
</evidence>
<sequence>MKVLLLVGLPLLAACTAVAPTQPAALEVRVPVAIPCRAPAVLMPVFATSLLHPSDSLQTKVRALLAERQQHLGYEARLRAALEACR</sequence>
<name>A0A1A9K6F5_9PSED</name>
<evidence type="ECO:0000313" key="3">
    <source>
        <dbReference type="Proteomes" id="UP000077748"/>
    </source>
</evidence>
<feature type="signal peptide" evidence="1">
    <location>
        <begin position="1"/>
        <end position="19"/>
    </location>
</feature>
<protein>
    <recommendedName>
        <fullName evidence="4">Lipoprotein</fullName>
    </recommendedName>
</protein>
<dbReference type="RefSeq" id="WP_064581842.1">
    <property type="nucleotide sequence ID" value="NZ_CP015878.1"/>
</dbReference>
<dbReference type="Proteomes" id="UP000077748">
    <property type="component" value="Chromosome"/>
</dbReference>
<organism evidence="2 3">
    <name type="scientific">Pseudomonas citronellolis</name>
    <dbReference type="NCBI Taxonomy" id="53408"/>
    <lineage>
        <taxon>Bacteria</taxon>
        <taxon>Pseudomonadati</taxon>
        <taxon>Pseudomonadota</taxon>
        <taxon>Gammaproteobacteria</taxon>
        <taxon>Pseudomonadales</taxon>
        <taxon>Pseudomonadaceae</taxon>
        <taxon>Pseudomonas</taxon>
    </lineage>
</organism>
<reference evidence="2 3" key="1">
    <citation type="submission" date="2016-05" db="EMBL/GenBank/DDBJ databases">
        <title>Genome Sequence of Pseudomonas citronellolis Strain SJTE-3, an Estrogens and Persistent Organic Pollutants degradation strain.</title>
        <authorList>
            <person name="Liang R."/>
        </authorList>
    </citation>
    <scope>NUCLEOTIDE SEQUENCE [LARGE SCALE GENOMIC DNA]</scope>
    <source>
        <strain evidence="2 3">SJTE-3</strain>
    </source>
</reference>
<proteinExistence type="predicted"/>
<evidence type="ECO:0000256" key="1">
    <source>
        <dbReference type="SAM" id="SignalP"/>
    </source>
</evidence>
<dbReference type="PROSITE" id="PS51257">
    <property type="entry name" value="PROKAR_LIPOPROTEIN"/>
    <property type="match status" value="1"/>
</dbReference>